<evidence type="ECO:0000256" key="5">
    <source>
        <dbReference type="ARBA" id="ARBA00023237"/>
    </source>
</evidence>
<dbReference type="Pfam" id="PF14322">
    <property type="entry name" value="SusD-like_3"/>
    <property type="match status" value="1"/>
</dbReference>
<dbReference type="InterPro" id="IPR033985">
    <property type="entry name" value="SusD-like_N"/>
</dbReference>
<dbReference type="Pfam" id="PF07980">
    <property type="entry name" value="SusD_RagB"/>
    <property type="match status" value="1"/>
</dbReference>
<evidence type="ECO:0000256" key="1">
    <source>
        <dbReference type="ARBA" id="ARBA00004442"/>
    </source>
</evidence>
<keyword evidence="3" id="KW-0732">Signal</keyword>
<dbReference type="InterPro" id="IPR012944">
    <property type="entry name" value="SusD_RagB_dom"/>
</dbReference>
<evidence type="ECO:0000256" key="3">
    <source>
        <dbReference type="ARBA" id="ARBA00022729"/>
    </source>
</evidence>
<evidence type="ECO:0000256" key="2">
    <source>
        <dbReference type="ARBA" id="ARBA00006275"/>
    </source>
</evidence>
<dbReference type="Gene3D" id="1.25.40.390">
    <property type="match status" value="1"/>
</dbReference>
<dbReference type="AlphaFoldDB" id="A0AA49JG29"/>
<accession>A0AA49JG29</accession>
<protein>
    <submittedName>
        <fullName evidence="8">RagB/SusD family nutrient uptake outer membrane protein</fullName>
    </submittedName>
</protein>
<reference evidence="8" key="1">
    <citation type="journal article" date="2023" name="Comput. Struct. Biotechnol. J.">
        <title>Discovery of a novel marine Bacteroidetes with a rich repertoire of carbohydrate-active enzymes.</title>
        <authorList>
            <person name="Chen B."/>
            <person name="Liu G."/>
            <person name="Chen Q."/>
            <person name="Wang H."/>
            <person name="Liu L."/>
            <person name="Tang K."/>
        </authorList>
    </citation>
    <scope>NUCLEOTIDE SEQUENCE</scope>
    <source>
        <strain evidence="8">TK19036</strain>
    </source>
</reference>
<keyword evidence="4" id="KW-0472">Membrane</keyword>
<feature type="domain" description="RagB/SusD" evidence="6">
    <location>
        <begin position="346"/>
        <end position="501"/>
    </location>
</feature>
<dbReference type="InterPro" id="IPR011990">
    <property type="entry name" value="TPR-like_helical_dom_sf"/>
</dbReference>
<evidence type="ECO:0000256" key="4">
    <source>
        <dbReference type="ARBA" id="ARBA00023136"/>
    </source>
</evidence>
<evidence type="ECO:0000259" key="6">
    <source>
        <dbReference type="Pfam" id="PF07980"/>
    </source>
</evidence>
<keyword evidence="5" id="KW-0998">Cell outer membrane</keyword>
<dbReference type="PROSITE" id="PS51257">
    <property type="entry name" value="PROKAR_LIPOPROTEIN"/>
    <property type="match status" value="1"/>
</dbReference>
<dbReference type="EMBL" id="CP120682">
    <property type="protein sequence ID" value="WKN35785.1"/>
    <property type="molecule type" value="Genomic_DNA"/>
</dbReference>
<organism evidence="8">
    <name type="scientific">Roseihalotalea indica</name>
    <dbReference type="NCBI Taxonomy" id="2867963"/>
    <lineage>
        <taxon>Bacteria</taxon>
        <taxon>Pseudomonadati</taxon>
        <taxon>Bacteroidota</taxon>
        <taxon>Cytophagia</taxon>
        <taxon>Cytophagales</taxon>
        <taxon>Catalimonadaceae</taxon>
        <taxon>Roseihalotalea</taxon>
    </lineage>
</organism>
<comment type="similarity">
    <text evidence="2">Belongs to the SusD family.</text>
</comment>
<gene>
    <name evidence="8" type="ORF">K4G66_25795</name>
</gene>
<comment type="subcellular location">
    <subcellularLocation>
        <location evidence="1">Cell outer membrane</location>
    </subcellularLocation>
</comment>
<dbReference type="GO" id="GO:0009279">
    <property type="term" value="C:cell outer membrane"/>
    <property type="evidence" value="ECO:0007669"/>
    <property type="project" value="UniProtKB-SubCell"/>
</dbReference>
<proteinExistence type="inferred from homology"/>
<name>A0AA49JG29_9BACT</name>
<dbReference type="CDD" id="cd08977">
    <property type="entry name" value="SusD"/>
    <property type="match status" value="1"/>
</dbReference>
<dbReference type="SUPFAM" id="SSF48452">
    <property type="entry name" value="TPR-like"/>
    <property type="match status" value="1"/>
</dbReference>
<sequence length="501" mass="56425">MKNTHIITIVSLTFFIGLFSCSDEYLDKTDPERLVSGNFYQTEVQVEQALNGVYSQLQGIISSQWQYNEFITDNTTLHFNIGDRGQGPSLEAIEFWQINSSTGNINALYTSLYGAMVNINTTLAKIEEATFDAAAVQQFKGQLKFMRAYYYFHLVQYFGEVVLITEPLESPSDAWDYERQPVEKVYELIESDLNEAVAVLPVSYSAEQVGRITKGAALSLLGKVYLTRKNYPQAITTLSEVTTLGYELLPNYADVFDPANKNHLESVFEVQFQGGNDLGEHSGFIYTFAPRESVGAVIDFPGQNGGGWNIPSLDMIDAYEEGDLRKEVSLKEGYTSLEGEWVPVPYINKYNHPHAIRERTDDNWPVIRYADVLLMLAEATNEASGPAEAFQYLNPVRVRAGLPPLSGLTQEAFRTAVLQERRIELAFENHRWFDLKRTMTPEELADFLNAYGDREQSNPTTTRGGIPFSAADFVFEPYEALFPIPANEIIINPDLTQNPGY</sequence>
<reference evidence="8" key="2">
    <citation type="journal article" date="2024" name="Antonie Van Leeuwenhoek">
        <title>Roseihalotalea indica gen. nov., sp. nov., a halophilic Bacteroidetes from mesopelagic Southwest Indian Ocean with higher carbohydrate metabolic potential.</title>
        <authorList>
            <person name="Chen B."/>
            <person name="Zhang M."/>
            <person name="Lin D."/>
            <person name="Ye J."/>
            <person name="Tang K."/>
        </authorList>
    </citation>
    <scope>NUCLEOTIDE SEQUENCE</scope>
    <source>
        <strain evidence="8">TK19036</strain>
    </source>
</reference>
<evidence type="ECO:0000259" key="7">
    <source>
        <dbReference type="Pfam" id="PF14322"/>
    </source>
</evidence>
<evidence type="ECO:0000313" key="8">
    <source>
        <dbReference type="EMBL" id="WKN35785.1"/>
    </source>
</evidence>
<feature type="domain" description="SusD-like N-terminal" evidence="7">
    <location>
        <begin position="24"/>
        <end position="226"/>
    </location>
</feature>